<organism evidence="1 2">
    <name type="scientific">Saccharothrix violaceirubra</name>
    <dbReference type="NCBI Taxonomy" id="413306"/>
    <lineage>
        <taxon>Bacteria</taxon>
        <taxon>Bacillati</taxon>
        <taxon>Actinomycetota</taxon>
        <taxon>Actinomycetes</taxon>
        <taxon>Pseudonocardiales</taxon>
        <taxon>Pseudonocardiaceae</taxon>
        <taxon>Saccharothrix</taxon>
    </lineage>
</organism>
<evidence type="ECO:0000313" key="2">
    <source>
        <dbReference type="Proteomes" id="UP000542674"/>
    </source>
</evidence>
<comment type="caution">
    <text evidence="1">The sequence shown here is derived from an EMBL/GenBank/DDBJ whole genome shotgun (WGS) entry which is preliminary data.</text>
</comment>
<sequence length="410" mass="44934">MTTEHVPWHDPRRDDTERTVTARIRTHDAANRRHRALDDAFHLLSLPTADPFAPARRLALIARLMARSGRRVGAAHHADLARRALPLGGGREAVRITDVLHRVEDECVARVGPGAPAGSDRPRRPRVTGLSAPTGYALGRAREALLWLDSTVETSRFTTRWPRTVMLREARDSARLDGLPVALVELLHQALYRAHPTHVDSDLSPYLYGVQGPTPPTPAPEPGMPTTLVLTHMRRLVNPQATPAARHAQRLGLVADAVHDGLLTRPVLPITGRLADHAETFRHLADAATTKAGTDGFVRFLAEGIIAACHHEIALVDALPGLYDRLAGRLPHNPGRFQRRVLADLVAHPVTSGPDLVRRHNTTSRTAFNTITAFRDAGILLPHGTTKYGRTVYCPAALELVHHHDTTGRP</sequence>
<keyword evidence="2" id="KW-1185">Reference proteome</keyword>
<dbReference type="Proteomes" id="UP000542674">
    <property type="component" value="Unassembled WGS sequence"/>
</dbReference>
<evidence type="ECO:0000313" key="1">
    <source>
        <dbReference type="EMBL" id="MBB4967012.1"/>
    </source>
</evidence>
<reference evidence="1 2" key="1">
    <citation type="submission" date="2020-08" db="EMBL/GenBank/DDBJ databases">
        <title>Sequencing the genomes of 1000 actinobacteria strains.</title>
        <authorList>
            <person name="Klenk H.-P."/>
        </authorList>
    </citation>
    <scope>NUCLEOTIDE SEQUENCE [LARGE SCALE GENOMIC DNA]</scope>
    <source>
        <strain evidence="1 2">DSM 45084</strain>
    </source>
</reference>
<accession>A0A7W7T5M1</accession>
<dbReference type="AlphaFoldDB" id="A0A7W7T5M1"/>
<protein>
    <recommendedName>
        <fullName evidence="3">Fic family protein</fullName>
    </recommendedName>
</protein>
<proteinExistence type="predicted"/>
<evidence type="ECO:0008006" key="3">
    <source>
        <dbReference type="Google" id="ProtNLM"/>
    </source>
</evidence>
<dbReference type="EMBL" id="JACHJS010000001">
    <property type="protein sequence ID" value="MBB4967012.1"/>
    <property type="molecule type" value="Genomic_DNA"/>
</dbReference>
<gene>
    <name evidence="1" type="ORF">F4559_004371</name>
</gene>
<dbReference type="RefSeq" id="WP_184671365.1">
    <property type="nucleotide sequence ID" value="NZ_BAABAI010000037.1"/>
</dbReference>
<name>A0A7W7T5M1_9PSEU</name>